<evidence type="ECO:0000256" key="1">
    <source>
        <dbReference type="ARBA" id="ARBA00004123"/>
    </source>
</evidence>
<feature type="domain" description="RRM" evidence="12">
    <location>
        <begin position="230"/>
        <end position="304"/>
    </location>
</feature>
<comment type="subcellular location">
    <subcellularLocation>
        <location evidence="1">Nucleus</location>
    </subcellularLocation>
</comment>
<keyword evidence="14" id="KW-1185">Reference proteome</keyword>
<evidence type="ECO:0000256" key="8">
    <source>
        <dbReference type="ARBA" id="ARBA00023242"/>
    </source>
</evidence>
<dbReference type="EMBL" id="CAOQHR010000003">
    <property type="protein sequence ID" value="CAI6332547.1"/>
    <property type="molecule type" value="Genomic_DNA"/>
</dbReference>
<dbReference type="FunFam" id="3.30.70.330:FF:000029">
    <property type="entry name" value="U2 small nuclear ribonucleoprotein B"/>
    <property type="match status" value="1"/>
</dbReference>
<dbReference type="GO" id="GO:0005681">
    <property type="term" value="C:spliceosomal complex"/>
    <property type="evidence" value="ECO:0007669"/>
    <property type="project" value="UniProtKB-KW"/>
</dbReference>
<keyword evidence="3" id="KW-0507">mRNA processing</keyword>
<dbReference type="InterPro" id="IPR000504">
    <property type="entry name" value="RRM_dom"/>
</dbReference>
<dbReference type="CDD" id="cd12247">
    <property type="entry name" value="RRM2_U1A_like"/>
    <property type="match status" value="1"/>
</dbReference>
<dbReference type="InterPro" id="IPR035979">
    <property type="entry name" value="RBD_domain_sf"/>
</dbReference>
<dbReference type="OrthoDB" id="266020at2759"/>
<keyword evidence="9" id="KW-0687">Ribonucleoprotein</keyword>
<feature type="domain" description="RRM" evidence="12">
    <location>
        <begin position="86"/>
        <end position="165"/>
    </location>
</feature>
<evidence type="ECO:0000313" key="14">
    <source>
        <dbReference type="Proteomes" id="UP001152607"/>
    </source>
</evidence>
<comment type="caution">
    <text evidence="13">The sequence shown here is derived from an EMBL/GenBank/DDBJ whole genome shotgun (WGS) entry which is preliminary data.</text>
</comment>
<organism evidence="13 14">
    <name type="scientific">Periconia digitata</name>
    <dbReference type="NCBI Taxonomy" id="1303443"/>
    <lineage>
        <taxon>Eukaryota</taxon>
        <taxon>Fungi</taxon>
        <taxon>Dikarya</taxon>
        <taxon>Ascomycota</taxon>
        <taxon>Pezizomycotina</taxon>
        <taxon>Dothideomycetes</taxon>
        <taxon>Pleosporomycetidae</taxon>
        <taxon>Pleosporales</taxon>
        <taxon>Massarineae</taxon>
        <taxon>Periconiaceae</taxon>
        <taxon>Periconia</taxon>
    </lineage>
</organism>
<dbReference type="GO" id="GO:0006397">
    <property type="term" value="P:mRNA processing"/>
    <property type="evidence" value="ECO:0007669"/>
    <property type="project" value="UniProtKB-KW"/>
</dbReference>
<keyword evidence="7" id="KW-0508">mRNA splicing</keyword>
<dbReference type="FunFam" id="3.30.70.330:FF:000039">
    <property type="entry name" value="U1 small nuclear ribonucleoprotein A"/>
    <property type="match status" value="1"/>
</dbReference>
<proteinExistence type="inferred from homology"/>
<evidence type="ECO:0000256" key="10">
    <source>
        <dbReference type="PROSITE-ProRule" id="PRU00176"/>
    </source>
</evidence>
<name>A0A9W4UCN5_9PLEO</name>
<evidence type="ECO:0000256" key="5">
    <source>
        <dbReference type="ARBA" id="ARBA00022737"/>
    </source>
</evidence>
<keyword evidence="5" id="KW-0677">Repeat</keyword>
<keyword evidence="4" id="KW-0747">Spliceosome</keyword>
<gene>
    <name evidence="13" type="ORF">PDIGIT_LOCUS5572</name>
</gene>
<evidence type="ECO:0000313" key="13">
    <source>
        <dbReference type="EMBL" id="CAI6332547.1"/>
    </source>
</evidence>
<accession>A0A9W4UCN5</accession>
<sequence>MLLQVLSIAGGCSTYALTLNYLACLAPRKSERASKASDFSNSTDVHSHPTNNNTSQQHNVAMADKMEGVTGGGHAVDPSNYPVPIETIWVGNLEERVKIPTLKAALTVVFKRFGPIVDIIAKTSLKRKGQAFVVFDSEKSALESVELMDGFPMYGKEMKVQRAKTHSDATVKSKAADMFDDHKRKRLMQKDFKRAKEDAEAAANPAAAEKPRTLKSAISVIPDEYVRPNKVLFLQNLPDDIDEDNLTTIFERFEGFKEIRYLSVRAVGFAEFENEQYAITAKEATANMPVGAGKRPMKVSYQRE</sequence>
<dbReference type="PROSITE" id="PS50102">
    <property type="entry name" value="RRM"/>
    <property type="match status" value="2"/>
</dbReference>
<dbReference type="Proteomes" id="UP001152607">
    <property type="component" value="Unassembled WGS sequence"/>
</dbReference>
<evidence type="ECO:0000256" key="3">
    <source>
        <dbReference type="ARBA" id="ARBA00022664"/>
    </source>
</evidence>
<dbReference type="SMART" id="SM00360">
    <property type="entry name" value="RRM"/>
    <property type="match status" value="2"/>
</dbReference>
<protein>
    <recommendedName>
        <fullName evidence="12">RRM domain-containing protein</fullName>
    </recommendedName>
</protein>
<dbReference type="GO" id="GO:0003723">
    <property type="term" value="F:RNA binding"/>
    <property type="evidence" value="ECO:0007669"/>
    <property type="project" value="UniProtKB-UniRule"/>
</dbReference>
<evidence type="ECO:0000256" key="7">
    <source>
        <dbReference type="ARBA" id="ARBA00023187"/>
    </source>
</evidence>
<dbReference type="SUPFAM" id="SSF54928">
    <property type="entry name" value="RNA-binding domain, RBD"/>
    <property type="match status" value="1"/>
</dbReference>
<keyword evidence="6 10" id="KW-0694">RNA-binding</keyword>
<dbReference type="Gene3D" id="3.30.70.330">
    <property type="match status" value="2"/>
</dbReference>
<evidence type="ECO:0000256" key="11">
    <source>
        <dbReference type="SAM" id="MobiDB-lite"/>
    </source>
</evidence>
<dbReference type="InterPro" id="IPR012677">
    <property type="entry name" value="Nucleotide-bd_a/b_plait_sf"/>
</dbReference>
<dbReference type="AlphaFoldDB" id="A0A9W4UCN5"/>
<evidence type="ECO:0000259" key="12">
    <source>
        <dbReference type="PROSITE" id="PS50102"/>
    </source>
</evidence>
<feature type="region of interest" description="Disordered" evidence="11">
    <location>
        <begin position="35"/>
        <end position="55"/>
    </location>
</feature>
<keyword evidence="8" id="KW-0539">Nucleus</keyword>
<dbReference type="PANTHER" id="PTHR10501">
    <property type="entry name" value="U1 SMALL NUCLEAR RIBONUCLEOPROTEIN A/U2 SMALL NUCLEAR RIBONUCLEOPROTEIN B"/>
    <property type="match status" value="1"/>
</dbReference>
<evidence type="ECO:0000256" key="6">
    <source>
        <dbReference type="ARBA" id="ARBA00022884"/>
    </source>
</evidence>
<evidence type="ECO:0000256" key="4">
    <source>
        <dbReference type="ARBA" id="ARBA00022728"/>
    </source>
</evidence>
<dbReference type="GO" id="GO:0030532">
    <property type="term" value="C:small nuclear ribonucleoprotein complex"/>
    <property type="evidence" value="ECO:0007669"/>
    <property type="project" value="UniProtKB-ARBA"/>
</dbReference>
<evidence type="ECO:0000256" key="9">
    <source>
        <dbReference type="ARBA" id="ARBA00023274"/>
    </source>
</evidence>
<reference evidence="13" key="1">
    <citation type="submission" date="2023-01" db="EMBL/GenBank/DDBJ databases">
        <authorList>
            <person name="Van Ghelder C."/>
            <person name="Rancurel C."/>
        </authorList>
    </citation>
    <scope>NUCLEOTIDE SEQUENCE</scope>
    <source>
        <strain evidence="13">CNCM I-4278</strain>
    </source>
</reference>
<evidence type="ECO:0000256" key="2">
    <source>
        <dbReference type="ARBA" id="ARBA00007243"/>
    </source>
</evidence>
<dbReference type="Pfam" id="PF00076">
    <property type="entry name" value="RRM_1"/>
    <property type="match status" value="2"/>
</dbReference>
<comment type="similarity">
    <text evidence="2">Belongs to the RRM U1 A/B'' family.</text>
</comment>
<dbReference type="GO" id="GO:0008380">
    <property type="term" value="P:RNA splicing"/>
    <property type="evidence" value="ECO:0007669"/>
    <property type="project" value="UniProtKB-KW"/>
</dbReference>
<feature type="compositionally biased region" description="Polar residues" evidence="11">
    <location>
        <begin position="37"/>
        <end position="55"/>
    </location>
</feature>